<dbReference type="InterPro" id="IPR005715">
    <property type="entry name" value="Glu_5kinase/COase_Synthase"/>
</dbReference>
<keyword evidence="3 8" id="KW-0641">Proline biosynthesis</keyword>
<dbReference type="InterPro" id="IPR036393">
    <property type="entry name" value="AceGlu_kinase-like_sf"/>
</dbReference>
<name>A0A7C2K268_9PLAN</name>
<dbReference type="HAMAP" id="MF_00456">
    <property type="entry name" value="ProB"/>
    <property type="match status" value="1"/>
</dbReference>
<reference evidence="10" key="1">
    <citation type="journal article" date="2020" name="mSystems">
        <title>Genome- and Community-Level Interaction Insights into Carbon Utilization and Element Cycling Functions of Hydrothermarchaeota in Hydrothermal Sediment.</title>
        <authorList>
            <person name="Zhou Z."/>
            <person name="Liu Y."/>
            <person name="Xu W."/>
            <person name="Pan J."/>
            <person name="Luo Z.H."/>
            <person name="Li M."/>
        </authorList>
    </citation>
    <scope>NUCLEOTIDE SEQUENCE [LARGE SCALE GENOMIC DNA]</scope>
    <source>
        <strain evidence="10">SpSt-339</strain>
    </source>
</reference>
<dbReference type="CDD" id="cd21157">
    <property type="entry name" value="PUA_G5K"/>
    <property type="match status" value="1"/>
</dbReference>
<dbReference type="InterPro" id="IPR002478">
    <property type="entry name" value="PUA"/>
</dbReference>
<comment type="function">
    <text evidence="8">Catalyzes the transfer of a phosphate group to glutamate to form L-glutamate 5-phosphate.</text>
</comment>
<dbReference type="GO" id="GO:0005829">
    <property type="term" value="C:cytosol"/>
    <property type="evidence" value="ECO:0007669"/>
    <property type="project" value="TreeGrafter"/>
</dbReference>
<keyword evidence="2 8" id="KW-0028">Amino-acid biosynthesis</keyword>
<feature type="binding site" evidence="8">
    <location>
        <position position="62"/>
    </location>
    <ligand>
        <name>substrate</name>
    </ligand>
</feature>
<dbReference type="InterPro" id="IPR011529">
    <property type="entry name" value="Glu_5kinase"/>
</dbReference>
<dbReference type="AlphaFoldDB" id="A0A7C2K268"/>
<dbReference type="InterPro" id="IPR015947">
    <property type="entry name" value="PUA-like_sf"/>
</dbReference>
<dbReference type="UniPathway" id="UPA00098">
    <property type="reaction ID" value="UER00359"/>
</dbReference>
<evidence type="ECO:0000256" key="1">
    <source>
        <dbReference type="ARBA" id="ARBA00022490"/>
    </source>
</evidence>
<evidence type="ECO:0000256" key="8">
    <source>
        <dbReference type="HAMAP-Rule" id="MF_00456"/>
    </source>
</evidence>
<dbReference type="InterPro" id="IPR041739">
    <property type="entry name" value="G5K_ProB"/>
</dbReference>
<feature type="binding site" evidence="8">
    <location>
        <begin position="222"/>
        <end position="228"/>
    </location>
    <ligand>
        <name>ATP</name>
        <dbReference type="ChEBI" id="CHEBI:30616"/>
    </ligand>
</feature>
<keyword evidence="4 8" id="KW-0808">Transferase</keyword>
<dbReference type="EMBL" id="DSOK01000342">
    <property type="protein sequence ID" value="HEN16241.1"/>
    <property type="molecule type" value="Genomic_DNA"/>
</dbReference>
<keyword evidence="7 8" id="KW-0067">ATP-binding</keyword>
<dbReference type="PANTHER" id="PTHR43654">
    <property type="entry name" value="GLUTAMATE 5-KINASE"/>
    <property type="match status" value="1"/>
</dbReference>
<sequence>MTTPSVSRRRQILDQAKTVVIKVGTNVLSTDDDRLDEGRIRSLAEQIHGVWQTGRKVVLVSSGAIGAGMSLLGLKERPTDLSHLQAAAATGQAHLIHLYDKCFRPHGYHAAQLLLTANDFKSRNRYLNVRNTLLTLAEFRAIPIVNENDTVSTDEIKLGDNDRLAAMVANLLPADLLIVLSVVDGLLTGDPSDPGSQRIPVVDKYDEELLNLVGASKSSRGTGGMKSKLDAVRTATAVGTDVIIAHGQQPDILTRILQAEDVGTLFVAEQEALSAWKRWIGYTMPPKGRLVLDDGARRAIVEQGRSLLAIGICTVEGHFQKGEVVSLVDLAGVEVARGLTNYDAASVRTVAGKRTDEIARALGSIPYEEVIHRDNLVVRV</sequence>
<dbReference type="EC" id="2.7.2.11" evidence="8"/>
<gene>
    <name evidence="8 10" type="primary">proB</name>
    <name evidence="10" type="ORF">ENQ76_12330</name>
</gene>
<organism evidence="10">
    <name type="scientific">Schlesneria paludicola</name>
    <dbReference type="NCBI Taxonomy" id="360056"/>
    <lineage>
        <taxon>Bacteria</taxon>
        <taxon>Pseudomonadati</taxon>
        <taxon>Planctomycetota</taxon>
        <taxon>Planctomycetia</taxon>
        <taxon>Planctomycetales</taxon>
        <taxon>Planctomycetaceae</taxon>
        <taxon>Schlesneria</taxon>
    </lineage>
</organism>
<dbReference type="CDD" id="cd04242">
    <property type="entry name" value="AAK_G5K_ProB"/>
    <property type="match status" value="1"/>
</dbReference>
<feature type="binding site" evidence="8">
    <location>
        <position position="161"/>
    </location>
    <ligand>
        <name>substrate</name>
    </ligand>
</feature>
<dbReference type="Gene3D" id="3.40.1160.10">
    <property type="entry name" value="Acetylglutamate kinase-like"/>
    <property type="match status" value="1"/>
</dbReference>
<comment type="similarity">
    <text evidence="8">Belongs to the glutamate 5-kinase family.</text>
</comment>
<keyword evidence="5 8" id="KW-0547">Nucleotide-binding</keyword>
<dbReference type="GO" id="GO:0055129">
    <property type="term" value="P:L-proline biosynthetic process"/>
    <property type="evidence" value="ECO:0007669"/>
    <property type="project" value="UniProtKB-UniRule"/>
</dbReference>
<comment type="pathway">
    <text evidence="8">Amino-acid biosynthesis; L-proline biosynthesis; L-glutamate 5-semialdehyde from L-glutamate: step 1/2.</text>
</comment>
<evidence type="ECO:0000256" key="5">
    <source>
        <dbReference type="ARBA" id="ARBA00022741"/>
    </source>
</evidence>
<dbReference type="SMART" id="SM00359">
    <property type="entry name" value="PUA"/>
    <property type="match status" value="1"/>
</dbReference>
<evidence type="ECO:0000256" key="3">
    <source>
        <dbReference type="ARBA" id="ARBA00022650"/>
    </source>
</evidence>
<dbReference type="PRINTS" id="PR00474">
    <property type="entry name" value="GLU5KINASE"/>
</dbReference>
<comment type="subcellular location">
    <subcellularLocation>
        <location evidence="8">Cytoplasm</location>
    </subcellularLocation>
</comment>
<protein>
    <recommendedName>
        <fullName evidence="8">Glutamate 5-kinase</fullName>
        <ecNumber evidence="8">2.7.2.11</ecNumber>
    </recommendedName>
    <alternativeName>
        <fullName evidence="8">Gamma-glutamyl kinase</fullName>
        <shortName evidence="8">GK</shortName>
    </alternativeName>
</protein>
<dbReference type="Gene3D" id="2.30.130.10">
    <property type="entry name" value="PUA domain"/>
    <property type="match status" value="1"/>
</dbReference>
<dbReference type="SUPFAM" id="SSF88697">
    <property type="entry name" value="PUA domain-like"/>
    <property type="match status" value="1"/>
</dbReference>
<feature type="binding site" evidence="8">
    <location>
        <position position="149"/>
    </location>
    <ligand>
        <name>substrate</name>
    </ligand>
</feature>
<dbReference type="Pfam" id="PF00696">
    <property type="entry name" value="AA_kinase"/>
    <property type="match status" value="1"/>
</dbReference>
<dbReference type="NCBIfam" id="TIGR01027">
    <property type="entry name" value="proB"/>
    <property type="match status" value="1"/>
</dbReference>
<dbReference type="Pfam" id="PF01472">
    <property type="entry name" value="PUA"/>
    <property type="match status" value="1"/>
</dbReference>
<dbReference type="FunFam" id="2.30.130.10:FF:000007">
    <property type="entry name" value="Glutamate 5-kinase"/>
    <property type="match status" value="1"/>
</dbReference>
<comment type="catalytic activity">
    <reaction evidence="8">
        <text>L-glutamate + ATP = L-glutamyl 5-phosphate + ADP</text>
        <dbReference type="Rhea" id="RHEA:14877"/>
        <dbReference type="ChEBI" id="CHEBI:29985"/>
        <dbReference type="ChEBI" id="CHEBI:30616"/>
        <dbReference type="ChEBI" id="CHEBI:58274"/>
        <dbReference type="ChEBI" id="CHEBI:456216"/>
        <dbReference type="EC" id="2.7.2.11"/>
    </reaction>
</comment>
<dbReference type="GO" id="GO:0005524">
    <property type="term" value="F:ATP binding"/>
    <property type="evidence" value="ECO:0007669"/>
    <property type="project" value="UniProtKB-KW"/>
</dbReference>
<comment type="caution">
    <text evidence="10">The sequence shown here is derived from an EMBL/GenBank/DDBJ whole genome shotgun (WGS) entry which is preliminary data.</text>
</comment>
<feature type="domain" description="PUA" evidence="9">
    <location>
        <begin position="288"/>
        <end position="372"/>
    </location>
</feature>
<dbReference type="GO" id="GO:0003723">
    <property type="term" value="F:RNA binding"/>
    <property type="evidence" value="ECO:0007669"/>
    <property type="project" value="InterPro"/>
</dbReference>
<feature type="binding site" evidence="8">
    <location>
        <position position="22"/>
    </location>
    <ligand>
        <name>ATP</name>
        <dbReference type="ChEBI" id="CHEBI:30616"/>
    </ligand>
</feature>
<evidence type="ECO:0000256" key="7">
    <source>
        <dbReference type="ARBA" id="ARBA00022840"/>
    </source>
</evidence>
<dbReference type="InterPro" id="IPR036974">
    <property type="entry name" value="PUA_sf"/>
</dbReference>
<evidence type="ECO:0000256" key="4">
    <source>
        <dbReference type="ARBA" id="ARBA00022679"/>
    </source>
</evidence>
<dbReference type="InterPro" id="IPR001057">
    <property type="entry name" value="Glu/AcGlu_kinase"/>
</dbReference>
<dbReference type="GO" id="GO:0004349">
    <property type="term" value="F:glutamate 5-kinase activity"/>
    <property type="evidence" value="ECO:0007669"/>
    <property type="project" value="UniProtKB-UniRule"/>
</dbReference>
<evidence type="ECO:0000256" key="2">
    <source>
        <dbReference type="ARBA" id="ARBA00022605"/>
    </source>
</evidence>
<dbReference type="PROSITE" id="PS50890">
    <property type="entry name" value="PUA"/>
    <property type="match status" value="1"/>
</dbReference>
<evidence type="ECO:0000313" key="10">
    <source>
        <dbReference type="EMBL" id="HEN16241.1"/>
    </source>
</evidence>
<proteinExistence type="inferred from homology"/>
<evidence type="ECO:0000256" key="6">
    <source>
        <dbReference type="ARBA" id="ARBA00022777"/>
    </source>
</evidence>
<keyword evidence="1 8" id="KW-0963">Cytoplasm</keyword>
<comment type="caution">
    <text evidence="8">Lacks conserved residue(s) required for the propagation of feature annotation.</text>
</comment>
<dbReference type="FunFam" id="3.40.1160.10:FF:000018">
    <property type="entry name" value="Glutamate 5-kinase"/>
    <property type="match status" value="1"/>
</dbReference>
<accession>A0A7C2K268</accession>
<keyword evidence="6 8" id="KW-0418">Kinase</keyword>
<dbReference type="PANTHER" id="PTHR43654:SF1">
    <property type="entry name" value="ISOPENTENYL PHOSPHATE KINASE"/>
    <property type="match status" value="1"/>
</dbReference>
<dbReference type="SUPFAM" id="SSF53633">
    <property type="entry name" value="Carbamate kinase-like"/>
    <property type="match status" value="1"/>
</dbReference>
<dbReference type="PIRSF" id="PIRSF000729">
    <property type="entry name" value="GK"/>
    <property type="match status" value="1"/>
</dbReference>
<dbReference type="InterPro" id="IPR001048">
    <property type="entry name" value="Asp/Glu/Uridylate_kinase"/>
</dbReference>
<evidence type="ECO:0000259" key="9">
    <source>
        <dbReference type="SMART" id="SM00359"/>
    </source>
</evidence>